<feature type="compositionally biased region" description="Gly residues" evidence="9">
    <location>
        <begin position="188"/>
        <end position="197"/>
    </location>
</feature>
<dbReference type="Pfam" id="PF15056">
    <property type="entry name" value="NRN1"/>
    <property type="match status" value="1"/>
</dbReference>
<keyword evidence="11" id="KW-1185">Reference proteome</keyword>
<evidence type="ECO:0000256" key="5">
    <source>
        <dbReference type="ARBA" id="ARBA00022729"/>
    </source>
</evidence>
<dbReference type="GO" id="GO:0098552">
    <property type="term" value="C:side of membrane"/>
    <property type="evidence" value="ECO:0007669"/>
    <property type="project" value="UniProtKB-KW"/>
</dbReference>
<evidence type="ECO:0000256" key="6">
    <source>
        <dbReference type="ARBA" id="ARBA00023136"/>
    </source>
</evidence>
<feature type="compositionally biased region" description="Basic and acidic residues" evidence="9">
    <location>
        <begin position="47"/>
        <end position="57"/>
    </location>
</feature>
<dbReference type="PANTHER" id="PTHR15902:SF1">
    <property type="entry name" value="NEURITIN"/>
    <property type="match status" value="1"/>
</dbReference>
<evidence type="ECO:0000256" key="1">
    <source>
        <dbReference type="ARBA" id="ARBA00004609"/>
    </source>
</evidence>
<protein>
    <recommendedName>
        <fullName evidence="12">Neuritin 1</fullName>
    </recommendedName>
</protein>
<dbReference type="Ensembl" id="ENSABRT00000008360.1">
    <property type="protein sequence ID" value="ENSABRP00000005788.1"/>
    <property type="gene ID" value="ENSABRG00000005402.1"/>
</dbReference>
<dbReference type="Proteomes" id="UP000694426">
    <property type="component" value="Unplaced"/>
</dbReference>
<keyword evidence="3" id="KW-1003">Cell membrane</keyword>
<feature type="region of interest" description="Disordered" evidence="9">
    <location>
        <begin position="287"/>
        <end position="307"/>
    </location>
</feature>
<reference evidence="10" key="2">
    <citation type="submission" date="2025-09" db="UniProtKB">
        <authorList>
            <consortium name="Ensembl"/>
        </authorList>
    </citation>
    <scope>IDENTIFICATION</scope>
</reference>
<evidence type="ECO:0000256" key="4">
    <source>
        <dbReference type="ARBA" id="ARBA00022622"/>
    </source>
</evidence>
<reference evidence="10" key="1">
    <citation type="submission" date="2025-08" db="UniProtKB">
        <authorList>
            <consortium name="Ensembl"/>
        </authorList>
    </citation>
    <scope>IDENTIFICATION</scope>
</reference>
<evidence type="ECO:0000256" key="9">
    <source>
        <dbReference type="SAM" id="MobiDB-lite"/>
    </source>
</evidence>
<keyword evidence="8" id="KW-0449">Lipoprotein</keyword>
<evidence type="ECO:0008006" key="12">
    <source>
        <dbReference type="Google" id="ProtNLM"/>
    </source>
</evidence>
<dbReference type="GO" id="GO:0005886">
    <property type="term" value="C:plasma membrane"/>
    <property type="evidence" value="ECO:0007669"/>
    <property type="project" value="UniProtKB-SubCell"/>
</dbReference>
<dbReference type="AlphaFoldDB" id="A0A8B9BKW4"/>
<evidence type="ECO:0000256" key="8">
    <source>
        <dbReference type="ARBA" id="ARBA00023288"/>
    </source>
</evidence>
<organism evidence="10 11">
    <name type="scientific">Anser brachyrhynchus</name>
    <name type="common">Pink-footed goose</name>
    <dbReference type="NCBI Taxonomy" id="132585"/>
    <lineage>
        <taxon>Eukaryota</taxon>
        <taxon>Metazoa</taxon>
        <taxon>Chordata</taxon>
        <taxon>Craniata</taxon>
        <taxon>Vertebrata</taxon>
        <taxon>Euteleostomi</taxon>
        <taxon>Archelosauria</taxon>
        <taxon>Archosauria</taxon>
        <taxon>Dinosauria</taxon>
        <taxon>Saurischia</taxon>
        <taxon>Theropoda</taxon>
        <taxon>Coelurosauria</taxon>
        <taxon>Aves</taxon>
        <taxon>Neognathae</taxon>
        <taxon>Galloanserae</taxon>
        <taxon>Anseriformes</taxon>
        <taxon>Anatidae</taxon>
        <taxon>Anserinae</taxon>
        <taxon>Anser</taxon>
    </lineage>
</organism>
<evidence type="ECO:0000313" key="10">
    <source>
        <dbReference type="Ensembl" id="ENSABRP00000005788.1"/>
    </source>
</evidence>
<sequence>GGGGSAEGAEAEGQEDFGNREPLWGRDATGCGWPLRSHNPQRTPGFEGRDGGDISEAWQKDRVQEKSRCRSSEQDAPLAPLFITVVILVEGLRTGVPWVAAGGCSEPLSPPVRPPATRARDPSRITHVSAARHVLGGICAASPPPHLAPGAGFNGAAFPSGCFALLPGLFARLFSPSRSLLGFDVTAGAGGVGGGEGPRSRITGESQKRGTWPETEPSRGTALSRAGGSGGDPGPSAASRPWEPPLLGADPCRPSCPFCPFWGHTGTGEARRGWEGSHQLLRVPSRPLGAPGGSRHPGGAIPSRPIPSRPIPSHPIVRFCHRRLGGLGGIWLVVGVAAEDASSRVFIAALSAYLVQAVRAAGRCDAVFRGFSDCLLRLGDNMANYPQDLDDKRNLQTICAYWDDFHACTLTALTDCQEGATDLWEKLRRESKNLDFQGSLFELCGGGSGAASSLLPPALPVLLAALWAALVTWLPF</sequence>
<accession>A0A8B9BKW4</accession>
<dbReference type="PANTHER" id="PTHR15902">
    <property type="entry name" value="NEURITIN-RELATED"/>
    <property type="match status" value="1"/>
</dbReference>
<evidence type="ECO:0000313" key="11">
    <source>
        <dbReference type="Proteomes" id="UP000694426"/>
    </source>
</evidence>
<evidence type="ECO:0000256" key="3">
    <source>
        <dbReference type="ARBA" id="ARBA00022475"/>
    </source>
</evidence>
<dbReference type="GeneTree" id="ENSGT00530000063853"/>
<evidence type="ECO:0000256" key="7">
    <source>
        <dbReference type="ARBA" id="ARBA00023180"/>
    </source>
</evidence>
<keyword evidence="4" id="KW-0336">GPI-anchor</keyword>
<evidence type="ECO:0000256" key="2">
    <source>
        <dbReference type="ARBA" id="ARBA00008377"/>
    </source>
</evidence>
<proteinExistence type="inferred from homology"/>
<keyword evidence="5" id="KW-0732">Signal</keyword>
<dbReference type="InterPro" id="IPR026144">
    <property type="entry name" value="Neuritin_fam"/>
</dbReference>
<name>A0A8B9BKW4_9AVES</name>
<dbReference type="GO" id="GO:1990138">
    <property type="term" value="P:neuron projection extension"/>
    <property type="evidence" value="ECO:0007669"/>
    <property type="project" value="TreeGrafter"/>
</dbReference>
<feature type="region of interest" description="Disordered" evidence="9">
    <location>
        <begin position="1"/>
        <end position="57"/>
    </location>
</feature>
<keyword evidence="6" id="KW-0472">Membrane</keyword>
<comment type="subcellular location">
    <subcellularLocation>
        <location evidence="1">Cell membrane</location>
        <topology evidence="1">Lipid-anchor</topology>
        <topology evidence="1">GPI-anchor</topology>
    </subcellularLocation>
</comment>
<keyword evidence="7" id="KW-0325">Glycoprotein</keyword>
<feature type="region of interest" description="Disordered" evidence="9">
    <location>
        <begin position="188"/>
        <end position="246"/>
    </location>
</feature>
<comment type="similarity">
    <text evidence="2">Belongs to the neuritin family.</text>
</comment>